<keyword evidence="1" id="KW-0732">Signal</keyword>
<reference evidence="2 3" key="1">
    <citation type="submission" date="2019-06" db="EMBL/GenBank/DDBJ databases">
        <title>WGS assembly of Gossypium darwinii.</title>
        <authorList>
            <person name="Chen Z.J."/>
            <person name="Sreedasyam A."/>
            <person name="Ando A."/>
            <person name="Song Q."/>
            <person name="De L."/>
            <person name="Hulse-Kemp A."/>
            <person name="Ding M."/>
            <person name="Ye W."/>
            <person name="Kirkbride R."/>
            <person name="Jenkins J."/>
            <person name="Plott C."/>
            <person name="Lovell J."/>
            <person name="Lin Y.-M."/>
            <person name="Vaughn R."/>
            <person name="Liu B."/>
            <person name="Li W."/>
            <person name="Simpson S."/>
            <person name="Scheffler B."/>
            <person name="Saski C."/>
            <person name="Grover C."/>
            <person name="Hu G."/>
            <person name="Conover J."/>
            <person name="Carlson J."/>
            <person name="Shu S."/>
            <person name="Boston L."/>
            <person name="Williams M."/>
            <person name="Peterson D."/>
            <person name="Mcgee K."/>
            <person name="Jones D."/>
            <person name="Wendel J."/>
            <person name="Stelly D."/>
            <person name="Grimwood J."/>
            <person name="Schmutz J."/>
        </authorList>
    </citation>
    <scope>NUCLEOTIDE SEQUENCE [LARGE SCALE GENOMIC DNA]</scope>
    <source>
        <strain evidence="2">1808015.09</strain>
    </source>
</reference>
<sequence length="92" mass="10582">MDSFHSGLSFHPLFMLSLVTKLFQNQQPGTKTDVGVNYLLSYPIVSGISEIFGVDIGIHYRKSPCHLHRHHHGRPRLQQYSQVEAPTEHRFI</sequence>
<evidence type="ECO:0000256" key="1">
    <source>
        <dbReference type="SAM" id="SignalP"/>
    </source>
</evidence>
<evidence type="ECO:0000313" key="3">
    <source>
        <dbReference type="Proteomes" id="UP000323506"/>
    </source>
</evidence>
<feature type="chain" id="PRO_5022824550" evidence="1">
    <location>
        <begin position="26"/>
        <end position="92"/>
    </location>
</feature>
<accession>A0A5D2HFN2</accession>
<keyword evidence="3" id="KW-1185">Reference proteome</keyword>
<protein>
    <submittedName>
        <fullName evidence="2">Uncharacterized protein</fullName>
    </submittedName>
</protein>
<dbReference type="AlphaFoldDB" id="A0A5D2HFN2"/>
<gene>
    <name evidence="2" type="ORF">ES288_A02G194700v1</name>
</gene>
<name>A0A5D2HFN2_GOSDA</name>
<proteinExistence type="predicted"/>
<dbReference type="Proteomes" id="UP000323506">
    <property type="component" value="Chromosome A02"/>
</dbReference>
<feature type="signal peptide" evidence="1">
    <location>
        <begin position="1"/>
        <end position="25"/>
    </location>
</feature>
<dbReference type="EMBL" id="CM017689">
    <property type="protein sequence ID" value="TYH29067.1"/>
    <property type="molecule type" value="Genomic_DNA"/>
</dbReference>
<evidence type="ECO:0000313" key="2">
    <source>
        <dbReference type="EMBL" id="TYH29067.1"/>
    </source>
</evidence>
<organism evidence="2 3">
    <name type="scientific">Gossypium darwinii</name>
    <name type="common">Darwin's cotton</name>
    <name type="synonym">Gossypium barbadense var. darwinii</name>
    <dbReference type="NCBI Taxonomy" id="34276"/>
    <lineage>
        <taxon>Eukaryota</taxon>
        <taxon>Viridiplantae</taxon>
        <taxon>Streptophyta</taxon>
        <taxon>Embryophyta</taxon>
        <taxon>Tracheophyta</taxon>
        <taxon>Spermatophyta</taxon>
        <taxon>Magnoliopsida</taxon>
        <taxon>eudicotyledons</taxon>
        <taxon>Gunneridae</taxon>
        <taxon>Pentapetalae</taxon>
        <taxon>rosids</taxon>
        <taxon>malvids</taxon>
        <taxon>Malvales</taxon>
        <taxon>Malvaceae</taxon>
        <taxon>Malvoideae</taxon>
        <taxon>Gossypium</taxon>
    </lineage>
</organism>